<dbReference type="KEGG" id="reb:XU06_08910"/>
<proteinExistence type="inferred from homology"/>
<comment type="similarity">
    <text evidence="2 6">Belongs to the GMC oxidoreductase family.</text>
</comment>
<feature type="binding site" evidence="5">
    <location>
        <position position="220"/>
    </location>
    <ligand>
        <name>FAD</name>
        <dbReference type="ChEBI" id="CHEBI:57692"/>
    </ligand>
</feature>
<dbReference type="InterPro" id="IPR023978">
    <property type="entry name" value="GMC_oxidoreductase_bact"/>
</dbReference>
<evidence type="ECO:0000256" key="4">
    <source>
        <dbReference type="ARBA" id="ARBA00022827"/>
    </source>
</evidence>
<dbReference type="PIRSF" id="PIRSF000137">
    <property type="entry name" value="Alcohol_oxidase"/>
    <property type="match status" value="1"/>
</dbReference>
<dbReference type="AlphaFoldDB" id="A0A0C3A9V4"/>
<evidence type="ECO:0000256" key="6">
    <source>
        <dbReference type="RuleBase" id="RU003968"/>
    </source>
</evidence>
<comment type="caution">
    <text evidence="10">The sequence shown here is derived from an EMBL/GenBank/DDBJ whole genome shotgun (WGS) entry which is preliminary data.</text>
</comment>
<keyword evidence="4 5" id="KW-0274">FAD</keyword>
<gene>
    <name evidence="10" type="primary">mftG</name>
    <name evidence="9" type="ORF">BS297_24850</name>
    <name evidence="10" type="ORF">I3517_15045</name>
</gene>
<keyword evidence="12" id="KW-1185">Reference proteome</keyword>
<reference evidence="10 12" key="2">
    <citation type="submission" date="2020-12" db="EMBL/GenBank/DDBJ databases">
        <title>Draft genome sequence of furan degrading bacterial strain FUR100.</title>
        <authorList>
            <person name="Woiski C."/>
        </authorList>
    </citation>
    <scope>NUCLEOTIDE SEQUENCE [LARGE SCALE GENOMIC DNA]</scope>
    <source>
        <strain evidence="10 12">FUR100</strain>
    </source>
</reference>
<evidence type="ECO:0000256" key="3">
    <source>
        <dbReference type="ARBA" id="ARBA00022630"/>
    </source>
</evidence>
<dbReference type="EMBL" id="MRBO01000661">
    <property type="protein sequence ID" value="KAB2582620.1"/>
    <property type="molecule type" value="Genomic_DNA"/>
</dbReference>
<dbReference type="RefSeq" id="WP_042951263.1">
    <property type="nucleotide sequence ID" value="NZ_CP011295.1"/>
</dbReference>
<evidence type="ECO:0000313" key="10">
    <source>
        <dbReference type="EMBL" id="MBH5143929.1"/>
    </source>
</evidence>
<feature type="domain" description="Glucose-methanol-choline oxidoreductase N-terminal" evidence="7">
    <location>
        <begin position="85"/>
        <end position="108"/>
    </location>
</feature>
<evidence type="ECO:0000256" key="5">
    <source>
        <dbReference type="PIRSR" id="PIRSR000137-2"/>
    </source>
</evidence>
<dbReference type="InterPro" id="IPR000172">
    <property type="entry name" value="GMC_OxRdtase_N"/>
</dbReference>
<dbReference type="SUPFAM" id="SSF54373">
    <property type="entry name" value="FAD-linked reductases, C-terminal domain"/>
    <property type="match status" value="1"/>
</dbReference>
<keyword evidence="10" id="KW-0560">Oxidoreductase</keyword>
<keyword evidence="3 6" id="KW-0285">Flavoprotein</keyword>
<dbReference type="Gene3D" id="3.30.410.40">
    <property type="match status" value="1"/>
</dbReference>
<evidence type="ECO:0000256" key="2">
    <source>
        <dbReference type="ARBA" id="ARBA00010790"/>
    </source>
</evidence>
<evidence type="ECO:0000256" key="1">
    <source>
        <dbReference type="ARBA" id="ARBA00001974"/>
    </source>
</evidence>
<dbReference type="Proteomes" id="UP000627573">
    <property type="component" value="Unassembled WGS sequence"/>
</dbReference>
<dbReference type="InterPro" id="IPR007867">
    <property type="entry name" value="GMC_OxRtase_C"/>
</dbReference>
<accession>A0A0C3A9V4</accession>
<dbReference type="Proteomes" id="UP000325576">
    <property type="component" value="Unassembled WGS sequence"/>
</dbReference>
<dbReference type="PANTHER" id="PTHR11552:SF147">
    <property type="entry name" value="CHOLINE DEHYDROGENASE, MITOCHONDRIAL"/>
    <property type="match status" value="1"/>
</dbReference>
<organism evidence="10 12">
    <name type="scientific">Rhodococcus erythropolis</name>
    <name type="common">Arthrobacter picolinophilus</name>
    <dbReference type="NCBI Taxonomy" id="1833"/>
    <lineage>
        <taxon>Bacteria</taxon>
        <taxon>Bacillati</taxon>
        <taxon>Actinomycetota</taxon>
        <taxon>Actinomycetes</taxon>
        <taxon>Mycobacteriales</taxon>
        <taxon>Nocardiaceae</taxon>
        <taxon>Rhodococcus</taxon>
        <taxon>Rhodococcus erythropolis group</taxon>
    </lineage>
</organism>
<dbReference type="PROSITE" id="PS00623">
    <property type="entry name" value="GMC_OXRED_1"/>
    <property type="match status" value="1"/>
</dbReference>
<dbReference type="InterPro" id="IPR012132">
    <property type="entry name" value="GMC_OxRdtase"/>
</dbReference>
<dbReference type="Pfam" id="PF00732">
    <property type="entry name" value="GMC_oxred_N"/>
    <property type="match status" value="1"/>
</dbReference>
<evidence type="ECO:0000259" key="8">
    <source>
        <dbReference type="PROSITE" id="PS00624"/>
    </source>
</evidence>
<dbReference type="GO" id="GO:0016614">
    <property type="term" value="F:oxidoreductase activity, acting on CH-OH group of donors"/>
    <property type="evidence" value="ECO:0007669"/>
    <property type="project" value="InterPro"/>
</dbReference>
<dbReference type="Gene3D" id="3.50.50.60">
    <property type="entry name" value="FAD/NAD(P)-binding domain"/>
    <property type="match status" value="1"/>
</dbReference>
<evidence type="ECO:0000259" key="7">
    <source>
        <dbReference type="PROSITE" id="PS00623"/>
    </source>
</evidence>
<dbReference type="GO" id="GO:0050660">
    <property type="term" value="F:flavin adenine dinucleotide binding"/>
    <property type="evidence" value="ECO:0007669"/>
    <property type="project" value="InterPro"/>
</dbReference>
<dbReference type="PROSITE" id="PS00624">
    <property type="entry name" value="GMC_OXRED_2"/>
    <property type="match status" value="1"/>
</dbReference>
<sequence length="500" mass="53603">MTEADYADFLVVGGGTCGCVVAARLSEDPSATVMLLESGSGYRSALELPDVLGDPYRLPVGPASEYTWTYPVELTPRRASTIARGRTLGGSGAVNGAYFTRATRADFENWPSAWRYDDVLPYFKKSETDRDFEGEFHGTAGPIPVERRAWDQLHPLSGEFHAAALGAGFPDDVDKNAPDSFGVGRVPLNVADHRRISTAIGYLMPALHRPNLRVESGVNVIRIVFSGTRAIGVDVLDDGNVRRIHADHVIVCSGAVATPHILLNSGVGPAEQLAEQGVSVILDRPGVGQNFVDHPEVLLPYHFSTPRAIRSQTPVLETALNLAELEIRPYTASFTDLVPGVPRMDHGVGVVLMAPRSRGSIELASGDPAGAPRIRYNYVASTHDRAAIREGMQIAENLLESIAETGLIDRPVVEYTDEWIESRLGTSLHMSGSCVMGAESDLFAVVDDRCRVIGAAGLSIVDTSILPTIPTRGPHATAVMVAERASAILLGDEWPRGAAG</sequence>
<evidence type="ECO:0000313" key="12">
    <source>
        <dbReference type="Proteomes" id="UP000627573"/>
    </source>
</evidence>
<evidence type="ECO:0000313" key="9">
    <source>
        <dbReference type="EMBL" id="KAB2582620.1"/>
    </source>
</evidence>
<comment type="cofactor">
    <cofactor evidence="1 5">
        <name>FAD</name>
        <dbReference type="ChEBI" id="CHEBI:57692"/>
    </cofactor>
</comment>
<dbReference type="NCBIfam" id="TIGR03970">
    <property type="entry name" value="Rv0697"/>
    <property type="match status" value="1"/>
</dbReference>
<evidence type="ECO:0000313" key="11">
    <source>
        <dbReference type="Proteomes" id="UP000325576"/>
    </source>
</evidence>
<dbReference type="PANTHER" id="PTHR11552">
    <property type="entry name" value="GLUCOSE-METHANOL-CHOLINE GMC OXIDOREDUCTASE"/>
    <property type="match status" value="1"/>
</dbReference>
<dbReference type="Pfam" id="PF05199">
    <property type="entry name" value="GMC_oxred_C"/>
    <property type="match status" value="1"/>
</dbReference>
<dbReference type="EC" id="1.-.-.-" evidence="10"/>
<dbReference type="InterPro" id="IPR036188">
    <property type="entry name" value="FAD/NAD-bd_sf"/>
</dbReference>
<dbReference type="SUPFAM" id="SSF51905">
    <property type="entry name" value="FAD/NAD(P)-binding domain"/>
    <property type="match status" value="1"/>
</dbReference>
<dbReference type="EMBL" id="JAECSB010000051">
    <property type="protein sequence ID" value="MBH5143929.1"/>
    <property type="molecule type" value="Genomic_DNA"/>
</dbReference>
<name>A0A0C3A9V4_RHOER</name>
<protein>
    <submittedName>
        <fullName evidence="9">Choline dehydrogenase</fullName>
    </submittedName>
    <submittedName>
        <fullName evidence="10">Mycofactocin system GMC family oxidoreductase MftG</fullName>
        <ecNumber evidence="10">1.-.-.-</ecNumber>
    </submittedName>
</protein>
<feature type="domain" description="Glucose-methanol-choline oxidoreductase N-terminal" evidence="8">
    <location>
        <begin position="254"/>
        <end position="268"/>
    </location>
</feature>
<reference evidence="9 11" key="1">
    <citation type="journal article" date="2017" name="Poromechanics V (2013)">
        <title>Genomic Characterization of the Arsenic-Tolerant Actinobacterium, &lt;i&gt;Rhodococcus erythropolis&lt;/i&gt; S43.</title>
        <authorList>
            <person name="Retamal-Morales G."/>
            <person name="Mehnert M."/>
            <person name="Schwabe R."/>
            <person name="Tischler D."/>
            <person name="Schloemann M."/>
            <person name="Levican G.J."/>
        </authorList>
    </citation>
    <scope>NUCLEOTIDE SEQUENCE [LARGE SCALE GENOMIC DNA]</scope>
    <source>
        <strain evidence="9 11">S43</strain>
    </source>
</reference>